<dbReference type="InterPro" id="IPR014746">
    <property type="entry name" value="Gln_synth/guanido_kin_cat_dom"/>
</dbReference>
<dbReference type="EC" id="2.7.14.1" evidence="5"/>
<dbReference type="InterPro" id="IPR023660">
    <property type="entry name" value="Arg_Kinase"/>
</dbReference>
<keyword evidence="2 5" id="KW-0547">Nucleotide-binding</keyword>
<evidence type="ECO:0000256" key="2">
    <source>
        <dbReference type="ARBA" id="ARBA00022741"/>
    </source>
</evidence>
<keyword evidence="4 5" id="KW-0067">ATP-binding</keyword>
<dbReference type="Gene3D" id="3.30.590.10">
    <property type="entry name" value="Glutamine synthetase/guanido kinase, catalytic domain"/>
    <property type="match status" value="1"/>
</dbReference>
<comment type="function">
    <text evidence="5">Catalyzes the specific phosphorylation of arginine residues in proteins.</text>
</comment>
<comment type="similarity">
    <text evidence="5 6">Belongs to the ATP:guanido phosphotransferase family.</text>
</comment>
<name>A0ABM6JVX8_SPOUR</name>
<evidence type="ECO:0000256" key="3">
    <source>
        <dbReference type="ARBA" id="ARBA00022777"/>
    </source>
</evidence>
<dbReference type="HAMAP" id="MF_00602">
    <property type="entry name" value="Prot_Arg_kinase"/>
    <property type="match status" value="1"/>
</dbReference>
<dbReference type="SUPFAM" id="SSF55931">
    <property type="entry name" value="Glutamine synthetase/guanido kinase"/>
    <property type="match status" value="1"/>
</dbReference>
<comment type="catalytic activity">
    <reaction evidence="5">
        <text>L-arginyl-[protein] + ATP = N(omega)-phospho-L-arginyl-[protein] + ADP + H(+)</text>
        <dbReference type="Rhea" id="RHEA:43384"/>
        <dbReference type="Rhea" id="RHEA-COMP:10532"/>
        <dbReference type="Rhea" id="RHEA-COMP:10533"/>
        <dbReference type="ChEBI" id="CHEBI:15378"/>
        <dbReference type="ChEBI" id="CHEBI:29965"/>
        <dbReference type="ChEBI" id="CHEBI:30616"/>
        <dbReference type="ChEBI" id="CHEBI:83226"/>
        <dbReference type="ChEBI" id="CHEBI:456216"/>
        <dbReference type="EC" id="2.7.14.1"/>
    </reaction>
</comment>
<feature type="binding site" evidence="5 6">
    <location>
        <position position="89"/>
    </location>
    <ligand>
        <name>ATP</name>
        <dbReference type="ChEBI" id="CHEBI:30616"/>
    </ligand>
</feature>
<evidence type="ECO:0000313" key="9">
    <source>
        <dbReference type="Proteomes" id="UP000192486"/>
    </source>
</evidence>
<dbReference type="Pfam" id="PF00217">
    <property type="entry name" value="ATP-gua_Ptrans"/>
    <property type="match status" value="1"/>
</dbReference>
<accession>A0ABM6JVX8</accession>
<dbReference type="InterPro" id="IPR022414">
    <property type="entry name" value="ATP-guanido_PTrfase_cat"/>
</dbReference>
<keyword evidence="5" id="KW-0021">Allosteric enzyme</keyword>
<comment type="caution">
    <text evidence="5">Lacks conserved residue(s) required for the propagation of feature annotation.</text>
</comment>
<dbReference type="Proteomes" id="UP000192486">
    <property type="component" value="Chromosome"/>
</dbReference>
<gene>
    <name evidence="5" type="primary">mcsB</name>
    <name evidence="8" type="ORF">SporoS204_10200</name>
</gene>
<feature type="binding site" evidence="6">
    <location>
        <begin position="205"/>
        <end position="210"/>
    </location>
    <ligand>
        <name>ATP</name>
        <dbReference type="ChEBI" id="CHEBI:30616"/>
    </ligand>
</feature>
<evidence type="ECO:0000256" key="6">
    <source>
        <dbReference type="PROSITE-ProRule" id="PRU00843"/>
    </source>
</evidence>
<dbReference type="InterPro" id="IPR000749">
    <property type="entry name" value="ATP-guanido_PTrfase"/>
</dbReference>
<dbReference type="NCBIfam" id="NF002194">
    <property type="entry name" value="PRK01059.1-4"/>
    <property type="match status" value="1"/>
</dbReference>
<feature type="binding site" evidence="5 6">
    <location>
        <position position="123"/>
    </location>
    <ligand>
        <name>ATP</name>
        <dbReference type="ChEBI" id="CHEBI:30616"/>
    </ligand>
</feature>
<keyword evidence="1 5" id="KW-0808">Transferase</keyword>
<dbReference type="CDD" id="cd07930">
    <property type="entry name" value="bacterial_phosphagen_kinase"/>
    <property type="match status" value="1"/>
</dbReference>
<feature type="binding site" evidence="5 6">
    <location>
        <begin position="27"/>
        <end position="31"/>
    </location>
    <ligand>
        <name>ATP</name>
        <dbReference type="ChEBI" id="CHEBI:30616"/>
    </ligand>
</feature>
<reference evidence="8 9" key="1">
    <citation type="submission" date="2016-04" db="EMBL/GenBank/DDBJ databases">
        <title>Comparative Genomics and Epigenetics of Sporosarcina ureae.</title>
        <authorList>
            <person name="Oliver A.S."/>
            <person name="Cooper K.K."/>
        </authorList>
    </citation>
    <scope>NUCLEOTIDE SEQUENCE [LARGE SCALE GENOMIC DNA]</scope>
    <source>
        <strain evidence="8 9">S204</strain>
    </source>
</reference>
<feature type="binding site" evidence="5 6">
    <location>
        <begin position="174"/>
        <end position="178"/>
    </location>
    <ligand>
        <name>ATP</name>
        <dbReference type="ChEBI" id="CHEBI:30616"/>
    </ligand>
</feature>
<dbReference type="PROSITE" id="PS51510">
    <property type="entry name" value="PHOSPHAGEN_KINASE_C"/>
    <property type="match status" value="1"/>
</dbReference>
<dbReference type="NCBIfam" id="NF002195">
    <property type="entry name" value="PRK01059.1-5"/>
    <property type="match status" value="1"/>
</dbReference>
<comment type="activity regulation">
    <text evidence="5">Appears to be allosterically activated by the binding of pArg-containing polypeptides to the pArg-binding pocket localized in the C-terminal domain of McsB.</text>
</comment>
<dbReference type="PANTHER" id="PTHR11547">
    <property type="entry name" value="ARGININE OR CREATINE KINASE"/>
    <property type="match status" value="1"/>
</dbReference>
<keyword evidence="9" id="KW-1185">Reference proteome</keyword>
<evidence type="ECO:0000256" key="5">
    <source>
        <dbReference type="HAMAP-Rule" id="MF_00602"/>
    </source>
</evidence>
<protein>
    <recommendedName>
        <fullName evidence="5">Protein-arginine kinase</fullName>
        <ecNumber evidence="5">2.7.14.1</ecNumber>
    </recommendedName>
</protein>
<dbReference type="RefSeq" id="WP_029053304.1">
    <property type="nucleotide sequence ID" value="NZ_CP015108.1"/>
</dbReference>
<evidence type="ECO:0000256" key="1">
    <source>
        <dbReference type="ARBA" id="ARBA00022679"/>
    </source>
</evidence>
<evidence type="ECO:0000256" key="4">
    <source>
        <dbReference type="ARBA" id="ARBA00022840"/>
    </source>
</evidence>
<dbReference type="PANTHER" id="PTHR11547:SF38">
    <property type="entry name" value="ARGININE KINASE 1-RELATED"/>
    <property type="match status" value="1"/>
</dbReference>
<evidence type="ECO:0000313" key="8">
    <source>
        <dbReference type="EMBL" id="ARF14483.1"/>
    </source>
</evidence>
<dbReference type="EMBL" id="CP015108">
    <property type="protein sequence ID" value="ARF14483.1"/>
    <property type="molecule type" value="Genomic_DNA"/>
</dbReference>
<feature type="domain" description="Phosphagen kinase C-terminal" evidence="7">
    <location>
        <begin position="24"/>
        <end position="252"/>
    </location>
</feature>
<sequence>MSFKKFIKQELTGWMVAEGEHADIVLSTRIRLARNLQDYPFPISASQEDANDVSEALDQAVETMQNHHFTGITMEDLSPLERQILVEKHLVSPQLINPKKHGSVLLSEDETISIMVNEEDHIRIQCIYPGFQIDQAYEHADRVDSELEVNLNYAFDETFGYLTSCPSNTGTGMRASVMMHLPALTITKQIERIIPAISRLGMVVRGSYGEGSEALGNIYQVSNQITLGKSEEEILKDLESISKRLIAHEKKSRELLLAKSEVHLENRLFRALGTLTHSRILPSAEAAKCLSDVRLGIDLGIIENIDMTILNELMIFMQPGFLQQYAKAELTSDERDILRAQLFRDRLGVERSVAQEKDSDSL</sequence>
<proteinExistence type="inferred from homology"/>
<organism evidence="8 9">
    <name type="scientific">Sporosarcina ureae</name>
    <dbReference type="NCBI Taxonomy" id="1571"/>
    <lineage>
        <taxon>Bacteria</taxon>
        <taxon>Bacillati</taxon>
        <taxon>Bacillota</taxon>
        <taxon>Bacilli</taxon>
        <taxon>Bacillales</taxon>
        <taxon>Caryophanaceae</taxon>
        <taxon>Sporosarcina</taxon>
    </lineage>
</organism>
<keyword evidence="3 5" id="KW-0418">Kinase</keyword>
<evidence type="ECO:0000259" key="7">
    <source>
        <dbReference type="PROSITE" id="PS51510"/>
    </source>
</evidence>
<feature type="short sequence motif" description="RDXXRA motif of the pArg binding pocket involved in allosteric regulation" evidence="5">
    <location>
        <begin position="335"/>
        <end position="340"/>
    </location>
</feature>